<name>A0ABP8EJ73_9MICO</name>
<proteinExistence type="predicted"/>
<protein>
    <recommendedName>
        <fullName evidence="3">ATP/GTP-binding protein</fullName>
    </recommendedName>
</protein>
<accession>A0ABP8EJ73</accession>
<reference evidence="2" key="1">
    <citation type="journal article" date="2019" name="Int. J. Syst. Evol. Microbiol.">
        <title>The Global Catalogue of Microorganisms (GCM) 10K type strain sequencing project: providing services to taxonomists for standard genome sequencing and annotation.</title>
        <authorList>
            <consortium name="The Broad Institute Genomics Platform"/>
            <consortium name="The Broad Institute Genome Sequencing Center for Infectious Disease"/>
            <person name="Wu L."/>
            <person name="Ma J."/>
        </authorList>
    </citation>
    <scope>NUCLEOTIDE SEQUENCE [LARGE SCALE GENOMIC DNA]</scope>
    <source>
        <strain evidence="2">JCM 17458</strain>
    </source>
</reference>
<gene>
    <name evidence="1" type="ORF">GCM10022261_15470</name>
</gene>
<comment type="caution">
    <text evidence="1">The sequence shown here is derived from an EMBL/GenBank/DDBJ whole genome shotgun (WGS) entry which is preliminary data.</text>
</comment>
<dbReference type="Proteomes" id="UP001501586">
    <property type="component" value="Unassembled WGS sequence"/>
</dbReference>
<organism evidence="1 2">
    <name type="scientific">Brevibacterium daeguense</name>
    <dbReference type="NCBI Taxonomy" id="909936"/>
    <lineage>
        <taxon>Bacteria</taxon>
        <taxon>Bacillati</taxon>
        <taxon>Actinomycetota</taxon>
        <taxon>Actinomycetes</taxon>
        <taxon>Micrococcales</taxon>
        <taxon>Brevibacteriaceae</taxon>
        <taxon>Brevibacterium</taxon>
    </lineage>
</organism>
<dbReference type="RefSeq" id="WP_236864137.1">
    <property type="nucleotide sequence ID" value="NZ_BAABAZ010000005.1"/>
</dbReference>
<dbReference type="EMBL" id="BAABAZ010000005">
    <property type="protein sequence ID" value="GAA4284016.1"/>
    <property type="molecule type" value="Genomic_DNA"/>
</dbReference>
<evidence type="ECO:0008006" key="3">
    <source>
        <dbReference type="Google" id="ProtNLM"/>
    </source>
</evidence>
<keyword evidence="2" id="KW-1185">Reference proteome</keyword>
<evidence type="ECO:0000313" key="2">
    <source>
        <dbReference type="Proteomes" id="UP001501586"/>
    </source>
</evidence>
<sequence>MPRSSSSRRSNKWARERRELSPSIADLRRVQEEPDGTWVVQQVRGSRSGKVYICPGCHRELPATTAHTVAWRSDQEFAIGAGVEHRRHWHTSCFNARHRRR</sequence>
<evidence type="ECO:0000313" key="1">
    <source>
        <dbReference type="EMBL" id="GAA4284016.1"/>
    </source>
</evidence>